<evidence type="ECO:0000313" key="1">
    <source>
        <dbReference type="EMBL" id="MBA0656383.1"/>
    </source>
</evidence>
<proteinExistence type="predicted"/>
<dbReference type="Proteomes" id="UP000593573">
    <property type="component" value="Unassembled WGS sequence"/>
</dbReference>
<dbReference type="AlphaFoldDB" id="A0A7J8V118"/>
<dbReference type="OrthoDB" id="992377at2759"/>
<sequence>MDGGEDINFAFDKIWKLKAPPRARSFLWMLAIN</sequence>
<accession>A0A7J8V118</accession>
<reference evidence="1 2" key="1">
    <citation type="journal article" date="2019" name="Genome Biol. Evol.">
        <title>Insights into the evolution of the New World diploid cottons (Gossypium, subgenus Houzingenia) based on genome sequencing.</title>
        <authorList>
            <person name="Grover C.E."/>
            <person name="Arick M.A. 2nd"/>
            <person name="Thrash A."/>
            <person name="Conover J.L."/>
            <person name="Sanders W.S."/>
            <person name="Peterson D.G."/>
            <person name="Frelichowski J.E."/>
            <person name="Scheffler J.A."/>
            <person name="Scheffler B.E."/>
            <person name="Wendel J.F."/>
        </authorList>
    </citation>
    <scope>NUCLEOTIDE SEQUENCE [LARGE SCALE GENOMIC DNA]</scope>
    <source>
        <strain evidence="1">57</strain>
        <tissue evidence="1">Leaf</tissue>
    </source>
</reference>
<protein>
    <recommendedName>
        <fullName evidence="3">Reverse transcriptase zinc-binding domain-containing protein</fullName>
    </recommendedName>
</protein>
<keyword evidence="2" id="KW-1185">Reference proteome</keyword>
<gene>
    <name evidence="1" type="ORF">Goklo_008744</name>
</gene>
<name>A0A7J8V118_9ROSI</name>
<dbReference type="EMBL" id="JABFAB010000008">
    <property type="protein sequence ID" value="MBA0656383.1"/>
    <property type="molecule type" value="Genomic_DNA"/>
</dbReference>
<organism evidence="1 2">
    <name type="scientific">Gossypium klotzschianum</name>
    <dbReference type="NCBI Taxonomy" id="34286"/>
    <lineage>
        <taxon>Eukaryota</taxon>
        <taxon>Viridiplantae</taxon>
        <taxon>Streptophyta</taxon>
        <taxon>Embryophyta</taxon>
        <taxon>Tracheophyta</taxon>
        <taxon>Spermatophyta</taxon>
        <taxon>Magnoliopsida</taxon>
        <taxon>eudicotyledons</taxon>
        <taxon>Gunneridae</taxon>
        <taxon>Pentapetalae</taxon>
        <taxon>rosids</taxon>
        <taxon>malvids</taxon>
        <taxon>Malvales</taxon>
        <taxon>Malvaceae</taxon>
        <taxon>Malvoideae</taxon>
        <taxon>Gossypium</taxon>
    </lineage>
</organism>
<evidence type="ECO:0008006" key="3">
    <source>
        <dbReference type="Google" id="ProtNLM"/>
    </source>
</evidence>
<evidence type="ECO:0000313" key="2">
    <source>
        <dbReference type="Proteomes" id="UP000593573"/>
    </source>
</evidence>
<comment type="caution">
    <text evidence="1">The sequence shown here is derived from an EMBL/GenBank/DDBJ whole genome shotgun (WGS) entry which is preliminary data.</text>
</comment>